<dbReference type="EMBL" id="BDDM01000173">
    <property type="protein sequence ID" value="GAT78312.1"/>
    <property type="molecule type" value="Genomic_DNA"/>
</dbReference>
<organism evidence="1 2">
    <name type="scientific">Ehrlichia ruminantium</name>
    <name type="common">heartwater rickettsia</name>
    <name type="synonym">Cowdria ruminantium</name>
    <dbReference type="NCBI Taxonomy" id="779"/>
    <lineage>
        <taxon>Bacteria</taxon>
        <taxon>Pseudomonadati</taxon>
        <taxon>Pseudomonadota</taxon>
        <taxon>Alphaproteobacteria</taxon>
        <taxon>Rickettsiales</taxon>
        <taxon>Anaplasmataceae</taxon>
        <taxon>Ehrlichia</taxon>
    </lineage>
</organism>
<evidence type="ECO:0000313" key="1">
    <source>
        <dbReference type="EMBL" id="GAT78312.1"/>
    </source>
</evidence>
<comment type="caution">
    <text evidence="1">The sequence shown here is derived from an EMBL/GenBank/DDBJ whole genome shotgun (WGS) entry which is preliminary data.</text>
</comment>
<gene>
    <name evidence="1" type="ORF">EHRUM3_05290</name>
</gene>
<protein>
    <submittedName>
        <fullName evidence="1">Uncharacterized protein</fullName>
    </submittedName>
</protein>
<accession>A0A170SSX9</accession>
<proteinExistence type="predicted"/>
<reference evidence="2" key="1">
    <citation type="submission" date="2016-05" db="EMBL/GenBank/DDBJ databases">
        <title>Draft genome sequences of four strains of Ehrlichia ruminantium, a tick-borne pathogen of ruminants, isolated from Zimbabwe, The Gambia and Ghana.</title>
        <authorList>
            <person name="Nakao R."/>
            <person name="Jongejan F."/>
            <person name="Sugimoto C."/>
        </authorList>
    </citation>
    <scope>NUCLEOTIDE SEQUENCE [LARGE SCALE GENOMIC DNA]</scope>
    <source>
        <strain evidence="2">Pokoase 417</strain>
    </source>
</reference>
<dbReference type="AlphaFoldDB" id="A0A170SSX9"/>
<feature type="non-terminal residue" evidence="1">
    <location>
        <position position="42"/>
    </location>
</feature>
<dbReference type="Proteomes" id="UP000092731">
    <property type="component" value="Unassembled WGS sequence"/>
</dbReference>
<sequence length="42" mass="5099">MESYDTFVIFDNVISIFAIVCNNRLFIEETYVFLQLVYCYVY</sequence>
<name>A0A170SSX9_EHRRU</name>
<evidence type="ECO:0000313" key="2">
    <source>
        <dbReference type="Proteomes" id="UP000092731"/>
    </source>
</evidence>